<protein>
    <submittedName>
        <fullName evidence="8">Response regulator</fullName>
    </submittedName>
</protein>
<dbReference type="FunFam" id="3.40.50.300:FF:000006">
    <property type="entry name" value="DNA-binding transcriptional regulator NtrC"/>
    <property type="match status" value="1"/>
</dbReference>
<name>A0A6I4ICU1_9SPHI</name>
<feature type="domain" description="Response regulatory" evidence="7">
    <location>
        <begin position="13"/>
        <end position="127"/>
    </location>
</feature>
<accession>A0A6I4ICU1</accession>
<feature type="domain" description="Sigma-54 factor interaction" evidence="6">
    <location>
        <begin position="152"/>
        <end position="381"/>
    </location>
</feature>
<keyword evidence="2" id="KW-0067">ATP-binding</keyword>
<dbReference type="InterPro" id="IPR009057">
    <property type="entry name" value="Homeodomain-like_sf"/>
</dbReference>
<dbReference type="InterPro" id="IPR011006">
    <property type="entry name" value="CheY-like_superfamily"/>
</dbReference>
<evidence type="ECO:0000259" key="7">
    <source>
        <dbReference type="PROSITE" id="PS50110"/>
    </source>
</evidence>
<reference evidence="8 9" key="1">
    <citation type="submission" date="2019-12" db="EMBL/GenBank/DDBJ databases">
        <title>Mucilaginibacter sp. HME9299 genome sequencing and assembly.</title>
        <authorList>
            <person name="Kang H."/>
            <person name="Kim H."/>
            <person name="Joh K."/>
        </authorList>
    </citation>
    <scope>NUCLEOTIDE SEQUENCE [LARGE SCALE GENOMIC DNA]</scope>
    <source>
        <strain evidence="8 9">HME9299</strain>
    </source>
</reference>
<dbReference type="Pfam" id="PF25601">
    <property type="entry name" value="AAA_lid_14"/>
    <property type="match status" value="1"/>
</dbReference>
<dbReference type="SUPFAM" id="SSF52172">
    <property type="entry name" value="CheY-like"/>
    <property type="match status" value="1"/>
</dbReference>
<dbReference type="PRINTS" id="PR01590">
    <property type="entry name" value="HTHFIS"/>
</dbReference>
<dbReference type="PANTHER" id="PTHR32071:SF121">
    <property type="entry name" value="SIGMA L-DEPENDENT TRANSCRIPTIONAL REGULATOR YQIR-RELATED"/>
    <property type="match status" value="1"/>
</dbReference>
<dbReference type="InterPro" id="IPR003593">
    <property type="entry name" value="AAA+_ATPase"/>
</dbReference>
<dbReference type="Gene3D" id="1.10.8.60">
    <property type="match status" value="1"/>
</dbReference>
<dbReference type="PANTHER" id="PTHR32071">
    <property type="entry name" value="TRANSCRIPTIONAL REGULATORY PROTEIN"/>
    <property type="match status" value="1"/>
</dbReference>
<evidence type="ECO:0000256" key="3">
    <source>
        <dbReference type="ARBA" id="ARBA00023015"/>
    </source>
</evidence>
<dbReference type="SMART" id="SM00382">
    <property type="entry name" value="AAA"/>
    <property type="match status" value="1"/>
</dbReference>
<dbReference type="OrthoDB" id="9767722at2"/>
<proteinExistence type="predicted"/>
<keyword evidence="3" id="KW-0805">Transcription regulation</keyword>
<evidence type="ECO:0000313" key="8">
    <source>
        <dbReference type="EMBL" id="MVN91259.1"/>
    </source>
</evidence>
<evidence type="ECO:0000313" key="9">
    <source>
        <dbReference type="Proteomes" id="UP000434850"/>
    </source>
</evidence>
<dbReference type="AlphaFoldDB" id="A0A6I4ICU1"/>
<dbReference type="InterPro" id="IPR025943">
    <property type="entry name" value="Sigma_54_int_dom_ATP-bd_2"/>
</dbReference>
<keyword evidence="4" id="KW-0804">Transcription</keyword>
<dbReference type="InterPro" id="IPR027417">
    <property type="entry name" value="P-loop_NTPase"/>
</dbReference>
<dbReference type="Proteomes" id="UP000434850">
    <property type="component" value="Unassembled WGS sequence"/>
</dbReference>
<dbReference type="Pfam" id="PF02954">
    <property type="entry name" value="HTH_8"/>
    <property type="match status" value="1"/>
</dbReference>
<dbReference type="PROSITE" id="PS50110">
    <property type="entry name" value="RESPONSE_REGULATORY"/>
    <property type="match status" value="1"/>
</dbReference>
<dbReference type="InterPro" id="IPR002197">
    <property type="entry name" value="HTH_Fis"/>
</dbReference>
<comment type="caution">
    <text evidence="8">The sequence shown here is derived from an EMBL/GenBank/DDBJ whole genome shotgun (WGS) entry which is preliminary data.</text>
</comment>
<dbReference type="PROSITE" id="PS50045">
    <property type="entry name" value="SIGMA54_INTERACT_4"/>
    <property type="match status" value="1"/>
</dbReference>
<keyword evidence="9" id="KW-1185">Reference proteome</keyword>
<dbReference type="GO" id="GO:0005524">
    <property type="term" value="F:ATP binding"/>
    <property type="evidence" value="ECO:0007669"/>
    <property type="project" value="UniProtKB-KW"/>
</dbReference>
<dbReference type="InterPro" id="IPR002078">
    <property type="entry name" value="Sigma_54_int"/>
</dbReference>
<evidence type="ECO:0000259" key="6">
    <source>
        <dbReference type="PROSITE" id="PS50045"/>
    </source>
</evidence>
<dbReference type="RefSeq" id="WP_157541424.1">
    <property type="nucleotide sequence ID" value="NZ_WQLA01000003.1"/>
</dbReference>
<feature type="modified residue" description="4-aspartylphosphate" evidence="5">
    <location>
        <position position="62"/>
    </location>
</feature>
<keyword evidence="1" id="KW-0547">Nucleotide-binding</keyword>
<dbReference type="Gene3D" id="3.40.50.300">
    <property type="entry name" value="P-loop containing nucleotide triphosphate hydrolases"/>
    <property type="match status" value="1"/>
</dbReference>
<dbReference type="InterPro" id="IPR058031">
    <property type="entry name" value="AAA_lid_NorR"/>
</dbReference>
<dbReference type="GO" id="GO:0043565">
    <property type="term" value="F:sequence-specific DNA binding"/>
    <property type="evidence" value="ECO:0007669"/>
    <property type="project" value="InterPro"/>
</dbReference>
<dbReference type="Gene3D" id="1.10.10.60">
    <property type="entry name" value="Homeodomain-like"/>
    <property type="match status" value="1"/>
</dbReference>
<dbReference type="CDD" id="cd00009">
    <property type="entry name" value="AAA"/>
    <property type="match status" value="1"/>
</dbReference>
<dbReference type="InterPro" id="IPR001789">
    <property type="entry name" value="Sig_transdc_resp-reg_receiver"/>
</dbReference>
<dbReference type="Pfam" id="PF00072">
    <property type="entry name" value="Response_reg"/>
    <property type="match status" value="1"/>
</dbReference>
<evidence type="ECO:0000256" key="4">
    <source>
        <dbReference type="ARBA" id="ARBA00023163"/>
    </source>
</evidence>
<dbReference type="Gene3D" id="3.40.50.2300">
    <property type="match status" value="1"/>
</dbReference>
<dbReference type="SUPFAM" id="SSF46689">
    <property type="entry name" value="Homeodomain-like"/>
    <property type="match status" value="1"/>
</dbReference>
<dbReference type="GO" id="GO:0000160">
    <property type="term" value="P:phosphorelay signal transduction system"/>
    <property type="evidence" value="ECO:0007669"/>
    <property type="project" value="InterPro"/>
</dbReference>
<sequence length="453" mass="50298">MNSSDKHSPATANVLVIDDEKKLAGLIARILELEGFKVYQAHTGKDGLKVLKAEDIHVVISDVKLPDVNGVDLVANIKELKPYVEVISLTAYGTIGDGVKAIKNGGFDYLTKGDDNDKIIPLVFKAADKAQLQMRVLNLQKRLNERFGFSGILGNSKAIQDVVNMAKKVAVTDTTVLLLGETGTGKEVFAGAIHEESTRRNKPFVAVNCSSFPHDLLESELFGYKAGAFTGAVKDKRGLFEEANGGTIFLDELGEMSLDLQAKLLRVLESQTFIKVGDTQTTKVNVRIVAATNRNLQNEADEGRFRMDLFYRLSVFTLHLPSLNERKGDIEILATHYLNEFSQKMGKHVKGMSSEFMSALVGHRWKGNIRELKNTIERVLILADDNELIDVSLLPVEFRHGNVSDTSFDLETIERLHILKVLNYTQGNKTEAARLLNIGLTTLYRKLEHFKLG</sequence>
<dbReference type="SUPFAM" id="SSF52540">
    <property type="entry name" value="P-loop containing nucleoside triphosphate hydrolases"/>
    <property type="match status" value="1"/>
</dbReference>
<dbReference type="EMBL" id="WQLA01000003">
    <property type="protein sequence ID" value="MVN91259.1"/>
    <property type="molecule type" value="Genomic_DNA"/>
</dbReference>
<organism evidence="8 9">
    <name type="scientific">Mucilaginibacter aquatilis</name>
    <dbReference type="NCBI Taxonomy" id="1517760"/>
    <lineage>
        <taxon>Bacteria</taxon>
        <taxon>Pseudomonadati</taxon>
        <taxon>Bacteroidota</taxon>
        <taxon>Sphingobacteriia</taxon>
        <taxon>Sphingobacteriales</taxon>
        <taxon>Sphingobacteriaceae</taxon>
        <taxon>Mucilaginibacter</taxon>
    </lineage>
</organism>
<dbReference type="PROSITE" id="PS00676">
    <property type="entry name" value="SIGMA54_INTERACT_2"/>
    <property type="match status" value="1"/>
</dbReference>
<dbReference type="GO" id="GO:0006355">
    <property type="term" value="P:regulation of DNA-templated transcription"/>
    <property type="evidence" value="ECO:0007669"/>
    <property type="project" value="InterPro"/>
</dbReference>
<evidence type="ECO:0000256" key="2">
    <source>
        <dbReference type="ARBA" id="ARBA00022840"/>
    </source>
</evidence>
<evidence type="ECO:0000256" key="5">
    <source>
        <dbReference type="PROSITE-ProRule" id="PRU00169"/>
    </source>
</evidence>
<gene>
    <name evidence="8" type="ORF">GO816_09010</name>
</gene>
<dbReference type="PROSITE" id="PS00675">
    <property type="entry name" value="SIGMA54_INTERACT_1"/>
    <property type="match status" value="1"/>
</dbReference>
<dbReference type="Pfam" id="PF00158">
    <property type="entry name" value="Sigma54_activat"/>
    <property type="match status" value="1"/>
</dbReference>
<evidence type="ECO:0000256" key="1">
    <source>
        <dbReference type="ARBA" id="ARBA00022741"/>
    </source>
</evidence>
<keyword evidence="5" id="KW-0597">Phosphoprotein</keyword>
<dbReference type="InterPro" id="IPR025662">
    <property type="entry name" value="Sigma_54_int_dom_ATP-bd_1"/>
</dbReference>
<dbReference type="SMART" id="SM00448">
    <property type="entry name" value="REC"/>
    <property type="match status" value="1"/>
</dbReference>